<keyword evidence="2" id="KW-0238">DNA-binding</keyword>
<comment type="caution">
    <text evidence="6">The sequence shown here is derived from an EMBL/GenBank/DDBJ whole genome shotgun (WGS) entry which is preliminary data.</text>
</comment>
<dbReference type="Gene3D" id="2.60.120.10">
    <property type="entry name" value="Jelly Rolls"/>
    <property type="match status" value="1"/>
</dbReference>
<proteinExistence type="predicted"/>
<dbReference type="Pfam" id="PF13545">
    <property type="entry name" value="HTH_Crp_2"/>
    <property type="match status" value="1"/>
</dbReference>
<keyword evidence="1" id="KW-0805">Transcription regulation</keyword>
<feature type="domain" description="Cyclic nucleotide-binding" evidence="4">
    <location>
        <begin position="11"/>
        <end position="106"/>
    </location>
</feature>
<evidence type="ECO:0000259" key="4">
    <source>
        <dbReference type="PROSITE" id="PS50042"/>
    </source>
</evidence>
<dbReference type="SUPFAM" id="SSF46785">
    <property type="entry name" value="Winged helix' DNA-binding domain"/>
    <property type="match status" value="1"/>
</dbReference>
<organism evidence="6 7">
    <name type="scientific">Anaerostipes butyraticus</name>
    <dbReference type="NCBI Taxonomy" id="645466"/>
    <lineage>
        <taxon>Bacteria</taxon>
        <taxon>Bacillati</taxon>
        <taxon>Bacillota</taxon>
        <taxon>Clostridia</taxon>
        <taxon>Lachnospirales</taxon>
        <taxon>Lachnospiraceae</taxon>
        <taxon>Anaerostipes</taxon>
    </lineage>
</organism>
<dbReference type="InterPro" id="IPR014710">
    <property type="entry name" value="RmlC-like_jellyroll"/>
</dbReference>
<sequence length="225" mass="25524">MKEIRLSDTKLFQGISEPEIHLMLDCLRTEEKKYKKGEMILRMGDTVSSLGMVISGSVLIENDDIWGNRSILDQIGPGQIFAETYACVTGEKLMVNVAAATDVKVLFFHIERVIETCPQSCQFHGRLIKNLLAISAQKNLSLSRRIFHTSPKTIRAKLLSYLSDQALIYGKNEFDIVFNRQQLADYLGVDRSAMSSELSRMQKDGLIKVKRNHFELLENGMEFMG</sequence>
<dbReference type="InterPro" id="IPR000595">
    <property type="entry name" value="cNMP-bd_dom"/>
</dbReference>
<evidence type="ECO:0000256" key="3">
    <source>
        <dbReference type="ARBA" id="ARBA00023163"/>
    </source>
</evidence>
<dbReference type="InterPro" id="IPR012318">
    <property type="entry name" value="HTH_CRP"/>
</dbReference>
<reference evidence="6" key="1">
    <citation type="submission" date="2020-06" db="EMBL/GenBank/DDBJ databases">
        <title>Characterization of fructooligosaccharide metabolism and fructooligosaccharide-degrading enzymes in human commensal butyrate producers.</title>
        <authorList>
            <person name="Tanno H."/>
            <person name="Fujii T."/>
            <person name="Hirano K."/>
            <person name="Maeno S."/>
            <person name="Tonozuka T."/>
            <person name="Sakamoto M."/>
            <person name="Ohkuma M."/>
            <person name="Tochio T."/>
            <person name="Endo A."/>
        </authorList>
    </citation>
    <scope>NUCLEOTIDE SEQUENCE</scope>
    <source>
        <strain evidence="6">JCM 17466</strain>
    </source>
</reference>
<dbReference type="Pfam" id="PF00027">
    <property type="entry name" value="cNMP_binding"/>
    <property type="match status" value="1"/>
</dbReference>
<dbReference type="SMART" id="SM00419">
    <property type="entry name" value="HTH_CRP"/>
    <property type="match status" value="1"/>
</dbReference>
<evidence type="ECO:0000256" key="2">
    <source>
        <dbReference type="ARBA" id="ARBA00023125"/>
    </source>
</evidence>
<feature type="domain" description="HTH crp-type" evidence="5">
    <location>
        <begin position="152"/>
        <end position="220"/>
    </location>
</feature>
<evidence type="ECO:0000259" key="5">
    <source>
        <dbReference type="PROSITE" id="PS51063"/>
    </source>
</evidence>
<dbReference type="InterPro" id="IPR036390">
    <property type="entry name" value="WH_DNA-bd_sf"/>
</dbReference>
<dbReference type="GO" id="GO:0006355">
    <property type="term" value="P:regulation of DNA-templated transcription"/>
    <property type="evidence" value="ECO:0007669"/>
    <property type="project" value="InterPro"/>
</dbReference>
<name>A0A916VEY1_9FIRM</name>
<evidence type="ECO:0000256" key="1">
    <source>
        <dbReference type="ARBA" id="ARBA00023015"/>
    </source>
</evidence>
<dbReference type="PROSITE" id="PS51063">
    <property type="entry name" value="HTH_CRP_2"/>
    <property type="match status" value="1"/>
</dbReference>
<dbReference type="SUPFAM" id="SSF51206">
    <property type="entry name" value="cAMP-binding domain-like"/>
    <property type="match status" value="1"/>
</dbReference>
<keyword evidence="7" id="KW-1185">Reference proteome</keyword>
<gene>
    <name evidence="6" type="ORF">ANBU17_26490</name>
</gene>
<dbReference type="Proteomes" id="UP000613208">
    <property type="component" value="Unassembled WGS sequence"/>
</dbReference>
<keyword evidence="3" id="KW-0804">Transcription</keyword>
<dbReference type="AlphaFoldDB" id="A0A916VEY1"/>
<protein>
    <submittedName>
        <fullName evidence="6">Cyclic nucleotide-binding protein</fullName>
    </submittedName>
</protein>
<dbReference type="InterPro" id="IPR018490">
    <property type="entry name" value="cNMP-bd_dom_sf"/>
</dbReference>
<dbReference type="PROSITE" id="PS50042">
    <property type="entry name" value="CNMP_BINDING_3"/>
    <property type="match status" value="1"/>
</dbReference>
<dbReference type="EMBL" id="BLYI01000062">
    <property type="protein sequence ID" value="GFO86302.1"/>
    <property type="molecule type" value="Genomic_DNA"/>
</dbReference>
<dbReference type="CDD" id="cd00038">
    <property type="entry name" value="CAP_ED"/>
    <property type="match status" value="1"/>
</dbReference>
<dbReference type="GO" id="GO:0003677">
    <property type="term" value="F:DNA binding"/>
    <property type="evidence" value="ECO:0007669"/>
    <property type="project" value="UniProtKB-KW"/>
</dbReference>
<accession>A0A916VEY1</accession>
<evidence type="ECO:0000313" key="7">
    <source>
        <dbReference type="Proteomes" id="UP000613208"/>
    </source>
</evidence>
<dbReference type="RefSeq" id="WP_201311960.1">
    <property type="nucleotide sequence ID" value="NZ_BLYI01000062.1"/>
</dbReference>
<evidence type="ECO:0000313" key="6">
    <source>
        <dbReference type="EMBL" id="GFO86302.1"/>
    </source>
</evidence>